<proteinExistence type="inferred from homology"/>
<evidence type="ECO:0000256" key="2">
    <source>
        <dbReference type="ARBA" id="ARBA00022448"/>
    </source>
</evidence>
<evidence type="ECO:0000313" key="5">
    <source>
        <dbReference type="Proteomes" id="UP001498398"/>
    </source>
</evidence>
<comment type="caution">
    <text evidence="4">The sequence shown here is derived from an EMBL/GenBank/DDBJ whole genome shotgun (WGS) entry which is preliminary data.</text>
</comment>
<dbReference type="PANTHER" id="PTHR15837:SF0">
    <property type="entry name" value="RAN GUANINE NUCLEOTIDE RELEASE FACTOR"/>
    <property type="match status" value="1"/>
</dbReference>
<keyword evidence="5" id="KW-1185">Reference proteome</keyword>
<reference evidence="4 5" key="1">
    <citation type="submission" date="2024-01" db="EMBL/GenBank/DDBJ databases">
        <title>A draft genome for the cacao thread blight pathogen Marasmiellus scandens.</title>
        <authorList>
            <person name="Baruah I.K."/>
            <person name="Leung J."/>
            <person name="Bukari Y."/>
            <person name="Amoako-Attah I."/>
            <person name="Meinhardt L.W."/>
            <person name="Bailey B.A."/>
            <person name="Cohen S.P."/>
        </authorList>
    </citation>
    <scope>NUCLEOTIDE SEQUENCE [LARGE SCALE GENOMIC DNA]</scope>
    <source>
        <strain evidence="4 5">GH-19</strain>
    </source>
</reference>
<dbReference type="Gene3D" id="3.40.1000.10">
    <property type="entry name" value="Mog1/PsbP, alpha/beta/alpha sandwich"/>
    <property type="match status" value="1"/>
</dbReference>
<organism evidence="4 5">
    <name type="scientific">Marasmiellus scandens</name>
    <dbReference type="NCBI Taxonomy" id="2682957"/>
    <lineage>
        <taxon>Eukaryota</taxon>
        <taxon>Fungi</taxon>
        <taxon>Dikarya</taxon>
        <taxon>Basidiomycota</taxon>
        <taxon>Agaricomycotina</taxon>
        <taxon>Agaricomycetes</taxon>
        <taxon>Agaricomycetidae</taxon>
        <taxon>Agaricales</taxon>
        <taxon>Marasmiineae</taxon>
        <taxon>Omphalotaceae</taxon>
        <taxon>Marasmiellus</taxon>
    </lineage>
</organism>
<dbReference type="InterPro" id="IPR007681">
    <property type="entry name" value="Mog1"/>
</dbReference>
<dbReference type="Proteomes" id="UP001498398">
    <property type="component" value="Unassembled WGS sequence"/>
</dbReference>
<dbReference type="EMBL" id="JBANRG010000004">
    <property type="protein sequence ID" value="KAK7466942.1"/>
    <property type="molecule type" value="Genomic_DNA"/>
</dbReference>
<evidence type="ECO:0008006" key="6">
    <source>
        <dbReference type="Google" id="ProtNLM"/>
    </source>
</evidence>
<evidence type="ECO:0000256" key="1">
    <source>
        <dbReference type="ARBA" id="ARBA00010307"/>
    </source>
</evidence>
<sequence length="177" mass="19364">MPLPLQLFGGAIIAEAPTNLIDASDIRQVPDTQEVFLFPDSAISIIVEVLQRVEPADSKDAVKFHFDSLAHDNSASSSEVFSVNIVPNDRGDSTPSVILLSGAQSVRKFNRTAQDQVRILMALYRIEAKGIDLVVTFNIPVTSQDGGAVDSSRLEVIQQQFDTFTRSLRIIDFGLFA</sequence>
<evidence type="ECO:0000313" key="4">
    <source>
        <dbReference type="EMBL" id="KAK7466942.1"/>
    </source>
</evidence>
<dbReference type="SUPFAM" id="SSF55724">
    <property type="entry name" value="Mog1p/PsbP-like"/>
    <property type="match status" value="1"/>
</dbReference>
<keyword evidence="2" id="KW-0813">Transport</keyword>
<keyword evidence="3" id="KW-0653">Protein transport</keyword>
<accession>A0ABR1JVB9</accession>
<dbReference type="PANTHER" id="PTHR15837">
    <property type="entry name" value="RAN GUANINE NUCLEOTIDE RELEASE FACTOR"/>
    <property type="match status" value="1"/>
</dbReference>
<comment type="similarity">
    <text evidence="1">Belongs to the MOG1 family.</text>
</comment>
<dbReference type="Pfam" id="PF04603">
    <property type="entry name" value="Mog1"/>
    <property type="match status" value="1"/>
</dbReference>
<dbReference type="InterPro" id="IPR016123">
    <property type="entry name" value="Mog1/PsbP_a/b/a-sand"/>
</dbReference>
<evidence type="ECO:0000256" key="3">
    <source>
        <dbReference type="ARBA" id="ARBA00022927"/>
    </source>
</evidence>
<name>A0ABR1JVB9_9AGAR</name>
<gene>
    <name evidence="4" type="ORF">VKT23_004006</name>
</gene>
<protein>
    <recommendedName>
        <fullName evidence="6">Ran guanine nucleotide release factor</fullName>
    </recommendedName>
</protein>